<organism evidence="1 2">
    <name type="scientific">Streptomyces fragilis</name>
    <dbReference type="NCBI Taxonomy" id="67301"/>
    <lineage>
        <taxon>Bacteria</taxon>
        <taxon>Bacillati</taxon>
        <taxon>Actinomycetota</taxon>
        <taxon>Actinomycetes</taxon>
        <taxon>Kitasatosporales</taxon>
        <taxon>Streptomycetaceae</taxon>
        <taxon>Streptomyces</taxon>
    </lineage>
</organism>
<dbReference type="RefSeq" id="WP_108955784.1">
    <property type="nucleotide sequence ID" value="NZ_BEVZ01000006.1"/>
</dbReference>
<dbReference type="Proteomes" id="UP001550850">
    <property type="component" value="Unassembled WGS sequence"/>
</dbReference>
<proteinExistence type="predicted"/>
<protein>
    <submittedName>
        <fullName evidence="1">DUF5959 family protein</fullName>
    </submittedName>
</protein>
<comment type="caution">
    <text evidence="1">The sequence shown here is derived from an EMBL/GenBank/DDBJ whole genome shotgun (WGS) entry which is preliminary data.</text>
</comment>
<evidence type="ECO:0000313" key="1">
    <source>
        <dbReference type="EMBL" id="MEU3554374.1"/>
    </source>
</evidence>
<keyword evidence="2" id="KW-1185">Reference proteome</keyword>
<reference evidence="1 2" key="1">
    <citation type="submission" date="2024-06" db="EMBL/GenBank/DDBJ databases">
        <title>The Natural Products Discovery Center: Release of the First 8490 Sequenced Strains for Exploring Actinobacteria Biosynthetic Diversity.</title>
        <authorList>
            <person name="Kalkreuter E."/>
            <person name="Kautsar S.A."/>
            <person name="Yang D."/>
            <person name="Bader C.D."/>
            <person name="Teijaro C.N."/>
            <person name="Fluegel L."/>
            <person name="Davis C.M."/>
            <person name="Simpson J.R."/>
            <person name="Lauterbach L."/>
            <person name="Steele A.D."/>
            <person name="Gui C."/>
            <person name="Meng S."/>
            <person name="Li G."/>
            <person name="Viehrig K."/>
            <person name="Ye F."/>
            <person name="Su P."/>
            <person name="Kiefer A.F."/>
            <person name="Nichols A."/>
            <person name="Cepeda A.J."/>
            <person name="Yan W."/>
            <person name="Fan B."/>
            <person name="Jiang Y."/>
            <person name="Adhikari A."/>
            <person name="Zheng C.-J."/>
            <person name="Schuster L."/>
            <person name="Cowan T.M."/>
            <person name="Smanski M.J."/>
            <person name="Chevrette M.G."/>
            <person name="De Carvalho L.P.S."/>
            <person name="Shen B."/>
        </authorList>
    </citation>
    <scope>NUCLEOTIDE SEQUENCE [LARGE SCALE GENOMIC DNA]</scope>
    <source>
        <strain evidence="1 2">NPDC038104</strain>
    </source>
</reference>
<gene>
    <name evidence="1" type="ORF">AB0E65_09145</name>
</gene>
<name>A0ABV2YF76_9ACTN</name>
<dbReference type="InterPro" id="IPR046003">
    <property type="entry name" value="DUF5959"/>
</dbReference>
<dbReference type="Pfam" id="PF19384">
    <property type="entry name" value="DUF5959"/>
    <property type="match status" value="1"/>
</dbReference>
<dbReference type="EMBL" id="JBEZUR010000009">
    <property type="protein sequence ID" value="MEU3554374.1"/>
    <property type="molecule type" value="Genomic_DNA"/>
</dbReference>
<sequence>MVDGQVTELIRFADDENCVTVRVLGSTTVGVPEGCLEVEIVAASAFAHGRLSEVFLLDDDLEEWAEALDRLASGQGVVWMDDGRNPEVRIAMSGPYFSRGETLDAIEVTVRDVAASLTSVSVLVRLADGWVEEHRRRLALVRERWPLGGC</sequence>
<accession>A0ABV2YF76</accession>
<evidence type="ECO:0000313" key="2">
    <source>
        <dbReference type="Proteomes" id="UP001550850"/>
    </source>
</evidence>